<evidence type="ECO:0000313" key="1">
    <source>
        <dbReference type="EMBL" id="KZV85872.1"/>
    </source>
</evidence>
<dbReference type="Proteomes" id="UP000077266">
    <property type="component" value="Unassembled WGS sequence"/>
</dbReference>
<reference evidence="1 2" key="1">
    <citation type="journal article" date="2016" name="Mol. Biol. Evol.">
        <title>Comparative Genomics of Early-Diverging Mushroom-Forming Fungi Provides Insights into the Origins of Lignocellulose Decay Capabilities.</title>
        <authorList>
            <person name="Nagy L.G."/>
            <person name="Riley R."/>
            <person name="Tritt A."/>
            <person name="Adam C."/>
            <person name="Daum C."/>
            <person name="Floudas D."/>
            <person name="Sun H."/>
            <person name="Yadav J.S."/>
            <person name="Pangilinan J."/>
            <person name="Larsson K.H."/>
            <person name="Matsuura K."/>
            <person name="Barry K."/>
            <person name="Labutti K."/>
            <person name="Kuo R."/>
            <person name="Ohm R.A."/>
            <person name="Bhattacharya S.S."/>
            <person name="Shirouzu T."/>
            <person name="Yoshinaga Y."/>
            <person name="Martin F.M."/>
            <person name="Grigoriev I.V."/>
            <person name="Hibbett D.S."/>
        </authorList>
    </citation>
    <scope>NUCLEOTIDE SEQUENCE [LARGE SCALE GENOMIC DNA]</scope>
    <source>
        <strain evidence="1 2">HHB12029</strain>
    </source>
</reference>
<dbReference type="InParanoid" id="A0A165E1L6"/>
<organism evidence="1 2">
    <name type="scientific">Exidia glandulosa HHB12029</name>
    <dbReference type="NCBI Taxonomy" id="1314781"/>
    <lineage>
        <taxon>Eukaryota</taxon>
        <taxon>Fungi</taxon>
        <taxon>Dikarya</taxon>
        <taxon>Basidiomycota</taxon>
        <taxon>Agaricomycotina</taxon>
        <taxon>Agaricomycetes</taxon>
        <taxon>Auriculariales</taxon>
        <taxon>Exidiaceae</taxon>
        <taxon>Exidia</taxon>
    </lineage>
</organism>
<dbReference type="OrthoDB" id="3182995at2759"/>
<accession>A0A165E1L6</accession>
<dbReference type="AlphaFoldDB" id="A0A165E1L6"/>
<sequence length="196" mass="21640">MEPYQNTVVSIALEGLVQRSDGSPVTACLQRCDFVPNIVELSPVRALLRPSRHWMVRPDNGTPRHPSTLPPPGDVQLTLKLGSFLGDGRSGIVFDVEQLAVASLSQNDASRYSFPPLVVKVARSTRCMSMAREAWFYDHLECLQGVVIPRCYGWFELKLPHGCVVPAWTTYPSDDIETDAEEGPAAILGSSTWSLR</sequence>
<dbReference type="EMBL" id="KV426173">
    <property type="protein sequence ID" value="KZV85872.1"/>
    <property type="molecule type" value="Genomic_DNA"/>
</dbReference>
<protein>
    <submittedName>
        <fullName evidence="1">Uncharacterized protein</fullName>
    </submittedName>
</protein>
<keyword evidence="2" id="KW-1185">Reference proteome</keyword>
<name>A0A165E1L6_EXIGL</name>
<proteinExistence type="predicted"/>
<evidence type="ECO:0000313" key="2">
    <source>
        <dbReference type="Proteomes" id="UP000077266"/>
    </source>
</evidence>
<gene>
    <name evidence="1" type="ORF">EXIGLDRAFT_841161</name>
</gene>